<reference evidence="3 4" key="1">
    <citation type="submission" date="2021-08" db="EMBL/GenBank/DDBJ databases">
        <authorList>
            <person name="Peeters C."/>
        </authorList>
    </citation>
    <scope>NUCLEOTIDE SEQUENCE [LARGE SCALE GENOMIC DNA]</scope>
    <source>
        <strain evidence="3 4">LMG 23994</strain>
    </source>
</reference>
<keyword evidence="2" id="KW-0732">Signal</keyword>
<dbReference type="EMBL" id="CAJZAF010000031">
    <property type="protein sequence ID" value="CAG9182324.1"/>
    <property type="molecule type" value="Genomic_DNA"/>
</dbReference>
<keyword evidence="4" id="KW-1185">Reference proteome</keyword>
<dbReference type="RefSeq" id="WP_224006948.1">
    <property type="nucleotide sequence ID" value="NZ_CAJZAF010000031.1"/>
</dbReference>
<protein>
    <recommendedName>
        <fullName evidence="5">Lipoprotein</fullName>
    </recommendedName>
</protein>
<evidence type="ECO:0000256" key="2">
    <source>
        <dbReference type="SAM" id="SignalP"/>
    </source>
</evidence>
<evidence type="ECO:0000256" key="1">
    <source>
        <dbReference type="SAM" id="MobiDB-lite"/>
    </source>
</evidence>
<sequence length="74" mass="7496">MKLDALTRLLCTVMLATCATTAARADTDRPRQTGVGCARAGNSYCQAPQPAADAGSHAMRPGSTDTALPFAAGA</sequence>
<comment type="caution">
    <text evidence="3">The sequence shown here is derived from an EMBL/GenBank/DDBJ whole genome shotgun (WGS) entry which is preliminary data.</text>
</comment>
<organism evidence="3 4">
    <name type="scientific">Cupriavidus pinatubonensis</name>
    <dbReference type="NCBI Taxonomy" id="248026"/>
    <lineage>
        <taxon>Bacteria</taxon>
        <taxon>Pseudomonadati</taxon>
        <taxon>Pseudomonadota</taxon>
        <taxon>Betaproteobacteria</taxon>
        <taxon>Burkholderiales</taxon>
        <taxon>Burkholderiaceae</taxon>
        <taxon>Cupriavidus</taxon>
    </lineage>
</organism>
<proteinExistence type="predicted"/>
<name>A0ABM8XPU6_9BURK</name>
<dbReference type="Proteomes" id="UP000701702">
    <property type="component" value="Unassembled WGS sequence"/>
</dbReference>
<feature type="chain" id="PRO_5045429164" description="Lipoprotein" evidence="2">
    <location>
        <begin position="26"/>
        <end position="74"/>
    </location>
</feature>
<feature type="signal peptide" evidence="2">
    <location>
        <begin position="1"/>
        <end position="25"/>
    </location>
</feature>
<evidence type="ECO:0008006" key="5">
    <source>
        <dbReference type="Google" id="ProtNLM"/>
    </source>
</evidence>
<accession>A0ABM8XPU6</accession>
<feature type="region of interest" description="Disordered" evidence="1">
    <location>
        <begin position="48"/>
        <end position="74"/>
    </location>
</feature>
<gene>
    <name evidence="3" type="ORF">LMG23994_04872</name>
</gene>
<evidence type="ECO:0000313" key="4">
    <source>
        <dbReference type="Proteomes" id="UP000701702"/>
    </source>
</evidence>
<evidence type="ECO:0000313" key="3">
    <source>
        <dbReference type="EMBL" id="CAG9182324.1"/>
    </source>
</evidence>